<evidence type="ECO:0000256" key="8">
    <source>
        <dbReference type="SAM" id="SignalP"/>
    </source>
</evidence>
<keyword evidence="5 6" id="KW-0449">Lipoprotein</keyword>
<evidence type="ECO:0000256" key="3">
    <source>
        <dbReference type="ARBA" id="ARBA00023136"/>
    </source>
</evidence>
<dbReference type="PIRSF" id="PIRSF002854">
    <property type="entry name" value="MetQ"/>
    <property type="match status" value="1"/>
</dbReference>
<evidence type="ECO:0000256" key="7">
    <source>
        <dbReference type="PIRSR" id="PIRSR002854-1"/>
    </source>
</evidence>
<dbReference type="PROSITE" id="PS51257">
    <property type="entry name" value="PROKAR_LIPOPROTEIN"/>
    <property type="match status" value="1"/>
</dbReference>
<accession>D9SRE6</accession>
<keyword evidence="3" id="KW-0472">Membrane</keyword>
<evidence type="ECO:0000256" key="5">
    <source>
        <dbReference type="ARBA" id="ARBA00023288"/>
    </source>
</evidence>
<dbReference type="EMBL" id="CP002160">
    <property type="protein sequence ID" value="ADL52375.1"/>
    <property type="molecule type" value="Genomic_DNA"/>
</dbReference>
<feature type="signal peptide" evidence="8">
    <location>
        <begin position="1"/>
        <end position="21"/>
    </location>
</feature>
<evidence type="ECO:0000313" key="10">
    <source>
        <dbReference type="Proteomes" id="UP000002730"/>
    </source>
</evidence>
<dbReference type="Proteomes" id="UP000002730">
    <property type="component" value="Chromosome"/>
</dbReference>
<evidence type="ECO:0000256" key="2">
    <source>
        <dbReference type="ARBA" id="ARBA00022729"/>
    </source>
</evidence>
<protein>
    <recommendedName>
        <fullName evidence="6">Lipoprotein</fullName>
    </recommendedName>
</protein>
<dbReference type="PANTHER" id="PTHR30429">
    <property type="entry name" value="D-METHIONINE-BINDING LIPOPROTEIN METQ"/>
    <property type="match status" value="1"/>
</dbReference>
<dbReference type="AlphaFoldDB" id="D9SRE6"/>
<dbReference type="eggNOG" id="COG1464">
    <property type="taxonomic scope" value="Bacteria"/>
</dbReference>
<name>D9SRE6_CLOC7</name>
<comment type="subcellular location">
    <subcellularLocation>
        <location evidence="1">Membrane</location>
        <topology evidence="1">Lipid-anchor</topology>
    </subcellularLocation>
</comment>
<dbReference type="GO" id="GO:0016020">
    <property type="term" value="C:membrane"/>
    <property type="evidence" value="ECO:0007669"/>
    <property type="project" value="UniProtKB-SubCell"/>
</dbReference>
<evidence type="ECO:0000256" key="4">
    <source>
        <dbReference type="ARBA" id="ARBA00023139"/>
    </source>
</evidence>
<dbReference type="CDD" id="cd13597">
    <property type="entry name" value="PBP2_lipoprotein_Tp32"/>
    <property type="match status" value="1"/>
</dbReference>
<sequence>MKKWKTLLTAGLLAVSLTACGTGTSKGEKATENKNDKTITVGASANPHALILEKVKPILEKEGYTLEIQIFDDYVLPNTALDGGELDANFFQHEPYLNDFNKKKGTDLVAVQKVHIEPLGIYSKNLKDLKDLKEGVEITIPLDSSNGSRALKLLAKAGLFEVPDKETVSVADITKNTKNFKISEVEAKQLSKTLPDVALSVINSNYALEAGLNPVKDSLFIENSDSPYANIIVVKKGHENDEKIKALNKAITSEEIKKYINDEFKGAVVPAF</sequence>
<keyword evidence="4" id="KW-0564">Palmitate</keyword>
<dbReference type="PANTHER" id="PTHR30429:SF0">
    <property type="entry name" value="METHIONINE-BINDING LIPOPROTEIN METQ"/>
    <property type="match status" value="1"/>
</dbReference>
<reference evidence="9 10" key="1">
    <citation type="submission" date="2010-08" db="EMBL/GenBank/DDBJ databases">
        <title>Complete sequence of Clostridium cellulovorans 743B.</title>
        <authorList>
            <consortium name="US DOE Joint Genome Institute"/>
            <person name="Lucas S."/>
            <person name="Copeland A."/>
            <person name="Lapidus A."/>
            <person name="Cheng J.-F."/>
            <person name="Bruce D."/>
            <person name="Goodwin L."/>
            <person name="Pitluck S."/>
            <person name="Chertkov O."/>
            <person name="Detter J.C."/>
            <person name="Han C."/>
            <person name="Tapia R."/>
            <person name="Land M."/>
            <person name="Hauser L."/>
            <person name="Chang Y.-J."/>
            <person name="Jeffries C."/>
            <person name="Kyrpides N."/>
            <person name="Ivanova N."/>
            <person name="Mikhailova N."/>
            <person name="Hemme C.L."/>
            <person name="Woyke T."/>
        </authorList>
    </citation>
    <scope>NUCLEOTIDE SEQUENCE [LARGE SCALE GENOMIC DNA]</scope>
    <source>
        <strain evidence="10">ATCC 35296 / DSM 3052 / OCM 3 / 743B</strain>
    </source>
</reference>
<gene>
    <name evidence="9" type="ordered locus">Clocel_2675</name>
</gene>
<dbReference type="Gene3D" id="3.40.190.10">
    <property type="entry name" value="Periplasmic binding protein-like II"/>
    <property type="match status" value="2"/>
</dbReference>
<dbReference type="InterPro" id="IPR004872">
    <property type="entry name" value="Lipoprotein_NlpA"/>
</dbReference>
<dbReference type="KEGG" id="ccb:Clocel_2675"/>
<evidence type="ECO:0000256" key="1">
    <source>
        <dbReference type="ARBA" id="ARBA00004635"/>
    </source>
</evidence>
<evidence type="ECO:0000313" key="9">
    <source>
        <dbReference type="EMBL" id="ADL52375.1"/>
    </source>
</evidence>
<dbReference type="HOGENOM" id="CLU_067080_0_0_9"/>
<dbReference type="OrthoDB" id="9812878at2"/>
<keyword evidence="2 8" id="KW-0732">Signal</keyword>
<feature type="chain" id="PRO_5038344508" description="Lipoprotein" evidence="8">
    <location>
        <begin position="22"/>
        <end position="272"/>
    </location>
</feature>
<proteinExistence type="inferred from homology"/>
<comment type="similarity">
    <text evidence="6">Belongs to the nlpA lipoprotein family.</text>
</comment>
<feature type="lipid moiety-binding region" description="S-diacylglycerol cysteine" evidence="7">
    <location>
        <position position="20"/>
    </location>
</feature>
<keyword evidence="10" id="KW-1185">Reference proteome</keyword>
<dbReference type="SUPFAM" id="SSF53850">
    <property type="entry name" value="Periplasmic binding protein-like II"/>
    <property type="match status" value="1"/>
</dbReference>
<evidence type="ECO:0000256" key="6">
    <source>
        <dbReference type="PIRNR" id="PIRNR002854"/>
    </source>
</evidence>
<dbReference type="STRING" id="573061.Clocel_2675"/>
<dbReference type="Pfam" id="PF03180">
    <property type="entry name" value="Lipoprotein_9"/>
    <property type="match status" value="1"/>
</dbReference>
<organism evidence="9 10">
    <name type="scientific">Clostridium cellulovorans (strain ATCC 35296 / DSM 3052 / OCM 3 / 743B)</name>
    <dbReference type="NCBI Taxonomy" id="573061"/>
    <lineage>
        <taxon>Bacteria</taxon>
        <taxon>Bacillati</taxon>
        <taxon>Bacillota</taxon>
        <taxon>Clostridia</taxon>
        <taxon>Eubacteriales</taxon>
        <taxon>Clostridiaceae</taxon>
        <taxon>Clostridium</taxon>
    </lineage>
</organism>
<dbReference type="RefSeq" id="WP_010074492.1">
    <property type="nucleotide sequence ID" value="NC_014393.1"/>
</dbReference>